<protein>
    <recommendedName>
        <fullName evidence="3">PLA2c domain-containing protein</fullName>
    </recommendedName>
</protein>
<dbReference type="EMBL" id="RJVP01000008">
    <property type="protein sequence ID" value="ROH84059.1"/>
    <property type="molecule type" value="Genomic_DNA"/>
</dbReference>
<dbReference type="RefSeq" id="WP_123238174.1">
    <property type="nucleotide sequence ID" value="NZ_RJVP01000008.1"/>
</dbReference>
<dbReference type="Proteomes" id="UP000275137">
    <property type="component" value="Unassembled WGS sequence"/>
</dbReference>
<dbReference type="GO" id="GO:0005829">
    <property type="term" value="C:cytosol"/>
    <property type="evidence" value="ECO:0007669"/>
    <property type="project" value="TreeGrafter"/>
</dbReference>
<dbReference type="PANTHER" id="PTHR10728">
    <property type="entry name" value="CYTOSOLIC PHOSPHOLIPASE A2"/>
    <property type="match status" value="1"/>
</dbReference>
<dbReference type="AlphaFoldDB" id="A0A3N0UU13"/>
<evidence type="ECO:0000256" key="1">
    <source>
        <dbReference type="ARBA" id="ARBA00022801"/>
    </source>
</evidence>
<evidence type="ECO:0000256" key="2">
    <source>
        <dbReference type="ARBA" id="ARBA00023098"/>
    </source>
</evidence>
<accession>A0A3N0UU13</accession>
<proteinExistence type="predicted"/>
<comment type="caution">
    <text evidence="4">The sequence shown here is derived from an EMBL/GenBank/DDBJ whole genome shotgun (WGS) entry which is preliminary data.</text>
</comment>
<feature type="domain" description="PLA2c" evidence="3">
    <location>
        <begin position="205"/>
        <end position="257"/>
    </location>
</feature>
<dbReference type="InterPro" id="IPR002642">
    <property type="entry name" value="LysoPLipase_cat_dom"/>
</dbReference>
<keyword evidence="1" id="KW-0378">Hydrolase</keyword>
<dbReference type="Pfam" id="PF01735">
    <property type="entry name" value="PLA2_B"/>
    <property type="match status" value="1"/>
</dbReference>
<dbReference type="InterPro" id="IPR016035">
    <property type="entry name" value="Acyl_Trfase/lysoPLipase"/>
</dbReference>
<evidence type="ECO:0000259" key="3">
    <source>
        <dbReference type="Pfam" id="PF01735"/>
    </source>
</evidence>
<dbReference type="Gene3D" id="3.40.1090.10">
    <property type="entry name" value="Cytosolic phospholipase A2 catalytic domain"/>
    <property type="match status" value="1"/>
</dbReference>
<sequence>MSNPPGSDDAYQAQRLSDSAACYFINSTSQEIAEIWITHQQGATSSGKLQDNLPLMYYFQRRGGSSIAAKEVIQLPNVYFNYSDDQTDQGTSNLNDWGVYFRHSKTNMLYGPKSSPMTTKSLYVEQPYGAAPADYGIVLELIETPMGFSLNVYQNGSASPEIFSLVRLQSSALLVAYKLSQPNTVRAAFDAIGASTEYPGDKVPIGVCISGGGSRAMTAGVGQLQALSLIQYNDKPLLDQVRILSSVSGGSWLSGPFTYLDQPTISDSQFLGTYASPQSLTPLIVGTKPADGNIGAVITNDNFAFKSLAVQMVLLVLDDAFGHGKFNNLSRMWQTIVGQHFLKPYGLLEEDRYSVPISTYSYSLQTIGGNADALDASFYPAVDDGFRGSRPFHVCNMAMQAIESSQAKNPKNSFAVLAQATPIFTGVPLTAAGIVNSSGLPVGGAQIATFAYNSIPCLHAGDSVPEYIHVKQASPWGLEDSIGVSSAFIAAAIAKYIGDRASDELADLLIERGADAARFLSSCLSKHTAEEIAKLTDEQFAHRLLRMTDEDLMASLPLTFQIVSLDDFKKERDIVLSISFGPIEQKILKWLLNKLLDEIMKILEKLAELIVPMYPYWTPANLPESSVTPKSYVTHYYDGGLLENTGLASLLSYTDIDTALVFVNTGSALSLCDGDSVTAGIVDSDGQIIDCTNVKVDDQISRLFGYQGYVPGSGYVLMPKTNPDKHLQWFEKQSAMTAQIFPSEDFAEVLQGLWQAATGGNVSQNGRYVLPKAPVLQHPAAYKQTLTTLANELFNVEGERTVEIYWFYLSPVASWSDLVPPDANTPSSDFPNIGTFTTQYSAEDYNLLVNLTAWSTQQFIGNNPLS</sequence>
<gene>
    <name evidence="4" type="ORF">ED236_11690</name>
</gene>
<evidence type="ECO:0000313" key="5">
    <source>
        <dbReference type="Proteomes" id="UP000275137"/>
    </source>
</evidence>
<keyword evidence="5" id="KW-1185">Reference proteome</keyword>
<organism evidence="4 5">
    <name type="scientific">Pseudomethylobacillus aquaticus</name>
    <dbReference type="NCBI Taxonomy" id="2676064"/>
    <lineage>
        <taxon>Bacteria</taxon>
        <taxon>Pseudomonadati</taxon>
        <taxon>Pseudomonadota</taxon>
        <taxon>Betaproteobacteria</taxon>
        <taxon>Nitrosomonadales</taxon>
        <taxon>Methylophilaceae</taxon>
        <taxon>Pseudomethylobacillus</taxon>
    </lineage>
</organism>
<keyword evidence="2" id="KW-0443">Lipid metabolism</keyword>
<dbReference type="GO" id="GO:0004623">
    <property type="term" value="F:phospholipase A2 activity"/>
    <property type="evidence" value="ECO:0007669"/>
    <property type="project" value="TreeGrafter"/>
</dbReference>
<reference evidence="4 5" key="1">
    <citation type="submission" date="2018-10" db="EMBL/GenBank/DDBJ databases">
        <authorList>
            <person name="Chen W.-M."/>
        </authorList>
    </citation>
    <scope>NUCLEOTIDE SEQUENCE [LARGE SCALE GENOMIC DNA]</scope>
    <source>
        <strain evidence="4 5">H-5</strain>
    </source>
</reference>
<dbReference type="PANTHER" id="PTHR10728:SF40">
    <property type="entry name" value="PATATIN FAMILY PROTEIN"/>
    <property type="match status" value="1"/>
</dbReference>
<evidence type="ECO:0000313" key="4">
    <source>
        <dbReference type="EMBL" id="ROH84059.1"/>
    </source>
</evidence>
<name>A0A3N0UU13_9PROT</name>
<dbReference type="SUPFAM" id="SSF52151">
    <property type="entry name" value="FabD/lysophospholipase-like"/>
    <property type="match status" value="1"/>
</dbReference>
<dbReference type="GO" id="GO:0046475">
    <property type="term" value="P:glycerophospholipid catabolic process"/>
    <property type="evidence" value="ECO:0007669"/>
    <property type="project" value="TreeGrafter"/>
</dbReference>